<evidence type="ECO:0000313" key="2">
    <source>
        <dbReference type="Proteomes" id="UP000091820"/>
    </source>
</evidence>
<reference evidence="2" key="1">
    <citation type="submission" date="2014-03" db="EMBL/GenBank/DDBJ databases">
        <authorList>
            <person name="Aksoy S."/>
            <person name="Warren W."/>
            <person name="Wilson R.K."/>
        </authorList>
    </citation>
    <scope>NUCLEOTIDE SEQUENCE [LARGE SCALE GENOMIC DNA]</scope>
    <source>
        <strain evidence="2">IAEA</strain>
    </source>
</reference>
<accession>A0A1A9WQ59</accession>
<keyword evidence="2" id="KW-1185">Reference proteome</keyword>
<protein>
    <submittedName>
        <fullName evidence="1">Uncharacterized protein</fullName>
    </submittedName>
</protein>
<evidence type="ECO:0000313" key="1">
    <source>
        <dbReference type="EnsemblMetazoa" id="GBRI027834-PA"/>
    </source>
</evidence>
<dbReference type="AlphaFoldDB" id="A0A1A9WQ59"/>
<reference evidence="1" key="2">
    <citation type="submission" date="2020-05" db="UniProtKB">
        <authorList>
            <consortium name="EnsemblMetazoa"/>
        </authorList>
    </citation>
    <scope>IDENTIFICATION</scope>
    <source>
        <strain evidence="1">IAEA</strain>
    </source>
</reference>
<organism evidence="1 2">
    <name type="scientific">Glossina brevipalpis</name>
    <dbReference type="NCBI Taxonomy" id="37001"/>
    <lineage>
        <taxon>Eukaryota</taxon>
        <taxon>Metazoa</taxon>
        <taxon>Ecdysozoa</taxon>
        <taxon>Arthropoda</taxon>
        <taxon>Hexapoda</taxon>
        <taxon>Insecta</taxon>
        <taxon>Pterygota</taxon>
        <taxon>Neoptera</taxon>
        <taxon>Endopterygota</taxon>
        <taxon>Diptera</taxon>
        <taxon>Brachycera</taxon>
        <taxon>Muscomorpha</taxon>
        <taxon>Hippoboscoidea</taxon>
        <taxon>Glossinidae</taxon>
        <taxon>Glossina</taxon>
    </lineage>
</organism>
<dbReference type="VEuPathDB" id="VectorBase:GBRI027834"/>
<dbReference type="EnsemblMetazoa" id="GBRI027834-RA">
    <property type="protein sequence ID" value="GBRI027834-PA"/>
    <property type="gene ID" value="GBRI027834"/>
</dbReference>
<dbReference type="Proteomes" id="UP000091820">
    <property type="component" value="Unassembled WGS sequence"/>
</dbReference>
<sequence length="86" mass="9331">MIESIRFDSMVHVDQENTQYTRTAKVARDDLSGSVVMGITDLVVVGTTDSVVVDITVSLVVDIKDSVVMSITDLVVDSLNALNFLL</sequence>
<name>A0A1A9WQ59_9MUSC</name>
<proteinExistence type="predicted"/>